<dbReference type="EMBL" id="CP035491">
    <property type="protein sequence ID" value="QAY73609.1"/>
    <property type="molecule type" value="Genomic_DNA"/>
</dbReference>
<reference evidence="3 4" key="1">
    <citation type="submission" date="2019-01" db="EMBL/GenBank/DDBJ databases">
        <title>Genome sequencing of strain FW100M-8.</title>
        <authorList>
            <person name="Heo J."/>
            <person name="Kim S.-J."/>
            <person name="Kim J.-S."/>
            <person name="Hong S.-B."/>
            <person name="Kwon S.-W."/>
        </authorList>
    </citation>
    <scope>NUCLEOTIDE SEQUENCE [LARGE SCALE GENOMIC DNA]</scope>
    <source>
        <strain evidence="3 4">FW100M-8</strain>
    </source>
</reference>
<dbReference type="Gene3D" id="3.40.50.1820">
    <property type="entry name" value="alpha/beta hydrolase"/>
    <property type="match status" value="1"/>
</dbReference>
<feature type="compositionally biased region" description="Low complexity" evidence="1">
    <location>
        <begin position="160"/>
        <end position="176"/>
    </location>
</feature>
<sequence length="203" mass="21282">MSIQETATSVRTGSVDTEGDTIVFDVRGQGAPLALLSGTPGDASAFALVVDDLAADHTVVTYDPRGFGRSSGNEPRRYEIGQLARDVVAVLQAAGTPVRSCSAAAPGPRSGSNSRRTIPRSSRGSSRTSRPSSGCCPTPTRYRPRSPRSTARRGPRAARRPSSTSCCSRSCPSTRASRSRPRRSRRSAPAPTRCPGSTSSSST</sequence>
<gene>
    <name evidence="3" type="ORF">ET445_09920</name>
</gene>
<evidence type="ECO:0000313" key="3">
    <source>
        <dbReference type="EMBL" id="QAY73609.1"/>
    </source>
</evidence>
<evidence type="ECO:0000259" key="2">
    <source>
        <dbReference type="Pfam" id="PF00561"/>
    </source>
</evidence>
<dbReference type="InterPro" id="IPR000073">
    <property type="entry name" value="AB_hydrolase_1"/>
</dbReference>
<feature type="region of interest" description="Disordered" evidence="1">
    <location>
        <begin position="96"/>
        <end position="203"/>
    </location>
</feature>
<feature type="compositionally biased region" description="Basic residues" evidence="1">
    <location>
        <begin position="177"/>
        <end position="186"/>
    </location>
</feature>
<evidence type="ECO:0000313" key="4">
    <source>
        <dbReference type="Proteomes" id="UP000291259"/>
    </source>
</evidence>
<feature type="domain" description="AB hydrolase-1" evidence="2">
    <location>
        <begin position="32"/>
        <end position="95"/>
    </location>
</feature>
<name>A0A4P6FGM4_9MICO</name>
<dbReference type="SUPFAM" id="SSF53474">
    <property type="entry name" value="alpha/beta-Hydrolases"/>
    <property type="match status" value="1"/>
</dbReference>
<dbReference type="AlphaFoldDB" id="A0A4P6FGM4"/>
<keyword evidence="3" id="KW-0378">Hydrolase</keyword>
<keyword evidence="4" id="KW-1185">Reference proteome</keyword>
<accession>A0A4P6FGM4</accession>
<dbReference type="InterPro" id="IPR029058">
    <property type="entry name" value="AB_hydrolase_fold"/>
</dbReference>
<organism evidence="3 4">
    <name type="scientific">Agromyces protaetiae</name>
    <dbReference type="NCBI Taxonomy" id="2509455"/>
    <lineage>
        <taxon>Bacteria</taxon>
        <taxon>Bacillati</taxon>
        <taxon>Actinomycetota</taxon>
        <taxon>Actinomycetes</taxon>
        <taxon>Micrococcales</taxon>
        <taxon>Microbacteriaceae</taxon>
        <taxon>Agromyces</taxon>
    </lineage>
</organism>
<dbReference type="GO" id="GO:0016787">
    <property type="term" value="F:hydrolase activity"/>
    <property type="evidence" value="ECO:0007669"/>
    <property type="project" value="UniProtKB-KW"/>
</dbReference>
<dbReference type="KEGG" id="agf:ET445_09920"/>
<dbReference type="Pfam" id="PF00561">
    <property type="entry name" value="Abhydrolase_1"/>
    <property type="match status" value="1"/>
</dbReference>
<dbReference type="OrthoDB" id="3210164at2"/>
<dbReference type="Proteomes" id="UP000291259">
    <property type="component" value="Chromosome"/>
</dbReference>
<evidence type="ECO:0000256" key="1">
    <source>
        <dbReference type="SAM" id="MobiDB-lite"/>
    </source>
</evidence>
<feature type="compositionally biased region" description="Basic residues" evidence="1">
    <location>
        <begin position="142"/>
        <end position="159"/>
    </location>
</feature>
<proteinExistence type="predicted"/>
<protein>
    <submittedName>
        <fullName evidence="3">Alpha/beta fold hydrolase</fullName>
    </submittedName>
</protein>
<feature type="compositionally biased region" description="Low complexity" evidence="1">
    <location>
        <begin position="114"/>
        <end position="141"/>
    </location>
</feature>